<reference evidence="8" key="1">
    <citation type="submission" date="2005-09" db="EMBL/GenBank/DDBJ databases">
        <authorList>
            <person name="Mural R.J."/>
            <person name="Li P.W."/>
            <person name="Adams M.D."/>
            <person name="Amanatides P.G."/>
            <person name="Baden-Tillson H."/>
            <person name="Barnstead M."/>
            <person name="Chin S.H."/>
            <person name="Dew I."/>
            <person name="Evans C.A."/>
            <person name="Ferriera S."/>
            <person name="Flanigan M."/>
            <person name="Fosler C."/>
            <person name="Glodek A."/>
            <person name="Gu Z."/>
            <person name="Holt R.A."/>
            <person name="Jennings D."/>
            <person name="Kraft C.L."/>
            <person name="Lu F."/>
            <person name="Nguyen T."/>
            <person name="Nusskern D.R."/>
            <person name="Pfannkoch C.M."/>
            <person name="Sitter C."/>
            <person name="Sutton G.G."/>
            <person name="Venter J.C."/>
            <person name="Wang Z."/>
            <person name="Woodage T."/>
            <person name="Zheng X.H."/>
            <person name="Zhong F."/>
        </authorList>
    </citation>
    <scope>NUCLEOTIDE SEQUENCE [LARGE SCALE GENOMIC DNA]</scope>
    <source>
        <strain>BN</strain>
        <strain evidence="8">Sprague-Dawley</strain>
    </source>
</reference>
<keyword evidence="4" id="KW-0472">Membrane</keyword>
<proteinExistence type="predicted"/>
<feature type="domain" description="Cadherin" evidence="6">
    <location>
        <begin position="164"/>
        <end position="253"/>
    </location>
</feature>
<dbReference type="PRINTS" id="PR00205">
    <property type="entry name" value="CADHERIN"/>
</dbReference>
<feature type="domain" description="Cadherin" evidence="6">
    <location>
        <begin position="55"/>
        <end position="162"/>
    </location>
</feature>
<evidence type="ECO:0000256" key="4">
    <source>
        <dbReference type="ARBA" id="ARBA00023136"/>
    </source>
</evidence>
<protein>
    <submittedName>
        <fullName evidence="7">RCG61988</fullName>
    </submittedName>
</protein>
<dbReference type="Gene3D" id="2.60.40.60">
    <property type="entry name" value="Cadherins"/>
    <property type="match status" value="3"/>
</dbReference>
<dbReference type="AlphaFoldDB" id="A6HB78"/>
<dbReference type="FunFam" id="2.60.40.60:FF:000244">
    <property type="entry name" value="Cadherin related family member 3"/>
    <property type="match status" value="1"/>
</dbReference>
<organism evidence="7 8">
    <name type="scientific">Rattus norvegicus</name>
    <name type="common">Rat</name>
    <dbReference type="NCBI Taxonomy" id="10116"/>
    <lineage>
        <taxon>Eukaryota</taxon>
        <taxon>Metazoa</taxon>
        <taxon>Chordata</taxon>
        <taxon>Craniata</taxon>
        <taxon>Vertebrata</taxon>
        <taxon>Euteleostomi</taxon>
        <taxon>Mammalia</taxon>
        <taxon>Eutheria</taxon>
        <taxon>Euarchontoglires</taxon>
        <taxon>Glires</taxon>
        <taxon>Rodentia</taxon>
        <taxon>Myomorpha</taxon>
        <taxon>Muroidea</taxon>
        <taxon>Muridae</taxon>
        <taxon>Murinae</taxon>
        <taxon>Rattus</taxon>
    </lineage>
</organism>
<evidence type="ECO:0000256" key="2">
    <source>
        <dbReference type="ARBA" id="ARBA00022737"/>
    </source>
</evidence>
<dbReference type="GO" id="GO:0007156">
    <property type="term" value="P:homophilic cell adhesion via plasma membrane adhesion molecules"/>
    <property type="evidence" value="ECO:0007669"/>
    <property type="project" value="InterPro"/>
</dbReference>
<dbReference type="InterPro" id="IPR002126">
    <property type="entry name" value="Cadherin-like_dom"/>
</dbReference>
<keyword evidence="3 5" id="KW-0106">Calcium</keyword>
<dbReference type="FunFam" id="2.60.40.60:FF:000231">
    <property type="entry name" value="Cadherin related family member 3"/>
    <property type="match status" value="1"/>
</dbReference>
<dbReference type="CDD" id="cd11304">
    <property type="entry name" value="Cadherin_repeat"/>
    <property type="match status" value="2"/>
</dbReference>
<evidence type="ECO:0000256" key="3">
    <source>
        <dbReference type="ARBA" id="ARBA00022837"/>
    </source>
</evidence>
<evidence type="ECO:0000259" key="6">
    <source>
        <dbReference type="PROSITE" id="PS50268"/>
    </source>
</evidence>
<feature type="domain" description="Cadherin" evidence="6">
    <location>
        <begin position="4"/>
        <end position="54"/>
    </location>
</feature>
<dbReference type="GO" id="GO:0005509">
    <property type="term" value="F:calcium ion binding"/>
    <property type="evidence" value="ECO:0007669"/>
    <property type="project" value="UniProtKB-UniRule"/>
</dbReference>
<dbReference type="PANTHER" id="PTHR24027">
    <property type="entry name" value="CADHERIN-23"/>
    <property type="match status" value="1"/>
</dbReference>
<evidence type="ECO:0000256" key="5">
    <source>
        <dbReference type="PROSITE-ProRule" id="PRU00043"/>
    </source>
</evidence>
<evidence type="ECO:0000256" key="1">
    <source>
        <dbReference type="ARBA" id="ARBA00004370"/>
    </source>
</evidence>
<dbReference type="PROSITE" id="PS50268">
    <property type="entry name" value="CADHERIN_2"/>
    <property type="match status" value="3"/>
</dbReference>
<dbReference type="EMBL" id="CH473947">
    <property type="protein sequence ID" value="EDM03283.1"/>
    <property type="molecule type" value="Genomic_DNA"/>
</dbReference>
<dbReference type="PANTHER" id="PTHR24027:SF439">
    <property type="entry name" value="CADHERIN-RELATED FAMILY MEMBER 3"/>
    <property type="match status" value="1"/>
</dbReference>
<comment type="subcellular location">
    <subcellularLocation>
        <location evidence="1">Membrane</location>
    </subcellularLocation>
</comment>
<dbReference type="InterPro" id="IPR015919">
    <property type="entry name" value="Cadherin-like_sf"/>
</dbReference>
<keyword evidence="2" id="KW-0677">Repeat</keyword>
<name>A6HB78_RAT</name>
<accession>A6HB78</accession>
<sequence length="274" mass="30349">MSANGTLFSTTELDFEAGHKSFHLLVGVRDSRDLEASTALQVTIVNINDEIPLFTSPRRVYSIPEEAPLGTMVANITAVDPDDEGFPGHLLYSIATTSSYFMVDQLTGTIQVAQRLDRDAGELRQNPIISLEVLVKDRPSGGQENRMQITFIVEDINDNPATCRKRTFSIMLPERAANGTLLLDLNKFCFDDDSEAPNNKFNFTTPSGAGSSRRFSQRPAGSGRIVLIGDLDYENPSNLAAGNKYSVMIQVQDVAPPYYESKKHLHFYPNTPRK</sequence>
<dbReference type="GO" id="GO:0016020">
    <property type="term" value="C:membrane"/>
    <property type="evidence" value="ECO:0007669"/>
    <property type="project" value="UniProtKB-SubCell"/>
</dbReference>
<evidence type="ECO:0000313" key="8">
    <source>
        <dbReference type="Proteomes" id="UP000234681"/>
    </source>
</evidence>
<dbReference type="InterPro" id="IPR039808">
    <property type="entry name" value="Cadherin"/>
</dbReference>
<dbReference type="Proteomes" id="UP000234681">
    <property type="component" value="Chromosome 6"/>
</dbReference>
<evidence type="ECO:0000313" key="7">
    <source>
        <dbReference type="EMBL" id="EDM03283.1"/>
    </source>
</evidence>
<dbReference type="Pfam" id="PF00028">
    <property type="entry name" value="Cadherin"/>
    <property type="match status" value="1"/>
</dbReference>
<dbReference type="SMART" id="SM00112">
    <property type="entry name" value="CA"/>
    <property type="match status" value="1"/>
</dbReference>
<gene>
    <name evidence="7" type="ORF">rCG_61988</name>
</gene>
<dbReference type="SUPFAM" id="SSF49313">
    <property type="entry name" value="Cadherin-like"/>
    <property type="match status" value="3"/>
</dbReference>